<dbReference type="KEGG" id="gba:J421_0833"/>
<gene>
    <name evidence="2" type="ORF">J421_0833</name>
</gene>
<name>W0RDI0_9BACT</name>
<proteinExistence type="predicted"/>
<dbReference type="RefSeq" id="WP_025409910.1">
    <property type="nucleotide sequence ID" value="NZ_CP007128.1"/>
</dbReference>
<keyword evidence="3" id="KW-1185">Reference proteome</keyword>
<organism evidence="2 3">
    <name type="scientific">Gemmatirosa kalamazoonensis</name>
    <dbReference type="NCBI Taxonomy" id="861299"/>
    <lineage>
        <taxon>Bacteria</taxon>
        <taxon>Pseudomonadati</taxon>
        <taxon>Gemmatimonadota</taxon>
        <taxon>Gemmatimonadia</taxon>
        <taxon>Gemmatimonadales</taxon>
        <taxon>Gemmatimonadaceae</taxon>
        <taxon>Gemmatirosa</taxon>
    </lineage>
</organism>
<feature type="chain" id="PRO_5004793950" evidence="1">
    <location>
        <begin position="26"/>
        <end position="176"/>
    </location>
</feature>
<dbReference type="Proteomes" id="UP000019151">
    <property type="component" value="Chromosome"/>
</dbReference>
<dbReference type="EMBL" id="CP007128">
    <property type="protein sequence ID" value="AHG88370.1"/>
    <property type="molecule type" value="Genomic_DNA"/>
</dbReference>
<feature type="signal peptide" evidence="1">
    <location>
        <begin position="1"/>
        <end position="25"/>
    </location>
</feature>
<reference evidence="2 3" key="1">
    <citation type="journal article" date="2014" name="Genome Announc.">
        <title>Genome Sequence and Methylome of Soil Bacterium Gemmatirosa kalamazoonensis KBS708T, a Member of the Rarely Cultivated Gemmatimonadetes Phylum.</title>
        <authorList>
            <person name="Debruyn J.M."/>
            <person name="Radosevich M."/>
            <person name="Wommack K.E."/>
            <person name="Polson S.W."/>
            <person name="Hauser L.J."/>
            <person name="Fawaz M.N."/>
            <person name="Korlach J."/>
            <person name="Tsai Y.C."/>
        </authorList>
    </citation>
    <scope>NUCLEOTIDE SEQUENCE [LARGE SCALE GENOMIC DNA]</scope>
    <source>
        <strain evidence="2 3">KBS708</strain>
    </source>
</reference>
<evidence type="ECO:0000313" key="2">
    <source>
        <dbReference type="EMBL" id="AHG88370.1"/>
    </source>
</evidence>
<dbReference type="HOGENOM" id="CLU_1523033_0_0_0"/>
<accession>W0RDI0</accession>
<protein>
    <submittedName>
        <fullName evidence="2">Uncharacterized protein</fullName>
    </submittedName>
</protein>
<evidence type="ECO:0000256" key="1">
    <source>
        <dbReference type="SAM" id="SignalP"/>
    </source>
</evidence>
<keyword evidence="1" id="KW-0732">Signal</keyword>
<sequence length="176" mass="19064">MRRQPLPPLIAAFLLLAAPLRPAVAEWGDLVLGGAPAACGRDAVWGVARCDPTRGRRASGPTLDPTTVSAAFVAGRTARSGNEAPGSLRVFAPDVWMQLGFRPGALRLRDLRLTNLARADMIEPSEARLRGGAELPPLYALARLRVHWGGLQVVMRRAERELEARLLLIGVSERHI</sequence>
<dbReference type="InParanoid" id="W0RDI0"/>
<dbReference type="AlphaFoldDB" id="W0RDI0"/>
<evidence type="ECO:0000313" key="3">
    <source>
        <dbReference type="Proteomes" id="UP000019151"/>
    </source>
</evidence>